<dbReference type="Proteomes" id="UP000596742">
    <property type="component" value="Unassembled WGS sequence"/>
</dbReference>
<keyword evidence="7 9" id="KW-0472">Membrane</keyword>
<feature type="region of interest" description="Disordered" evidence="8">
    <location>
        <begin position="26"/>
        <end position="46"/>
    </location>
</feature>
<accession>A0A8B6GG63</accession>
<keyword evidence="6 9" id="KW-1133">Transmembrane helix</keyword>
<evidence type="ECO:0000256" key="9">
    <source>
        <dbReference type="SAM" id="Phobius"/>
    </source>
</evidence>
<evidence type="ECO:0008006" key="12">
    <source>
        <dbReference type="Google" id="ProtNLM"/>
    </source>
</evidence>
<feature type="transmembrane region" description="Helical" evidence="9">
    <location>
        <begin position="93"/>
        <end position="118"/>
    </location>
</feature>
<keyword evidence="11" id="KW-1185">Reference proteome</keyword>
<feature type="transmembrane region" description="Helical" evidence="9">
    <location>
        <begin position="326"/>
        <end position="345"/>
    </location>
</feature>
<organism evidence="10 11">
    <name type="scientific">Mytilus galloprovincialis</name>
    <name type="common">Mediterranean mussel</name>
    <dbReference type="NCBI Taxonomy" id="29158"/>
    <lineage>
        <taxon>Eukaryota</taxon>
        <taxon>Metazoa</taxon>
        <taxon>Spiralia</taxon>
        <taxon>Lophotrochozoa</taxon>
        <taxon>Mollusca</taxon>
        <taxon>Bivalvia</taxon>
        <taxon>Autobranchia</taxon>
        <taxon>Pteriomorphia</taxon>
        <taxon>Mytilida</taxon>
        <taxon>Mytiloidea</taxon>
        <taxon>Mytilidae</taxon>
        <taxon>Mytilinae</taxon>
        <taxon>Mytilus</taxon>
    </lineage>
</organism>
<keyword evidence="4" id="KW-0997">Cell inner membrane</keyword>
<evidence type="ECO:0000256" key="5">
    <source>
        <dbReference type="ARBA" id="ARBA00022692"/>
    </source>
</evidence>
<feature type="transmembrane region" description="Helical" evidence="9">
    <location>
        <begin position="53"/>
        <end position="73"/>
    </location>
</feature>
<evidence type="ECO:0000256" key="6">
    <source>
        <dbReference type="ARBA" id="ARBA00022989"/>
    </source>
</evidence>
<evidence type="ECO:0000313" key="11">
    <source>
        <dbReference type="Proteomes" id="UP000596742"/>
    </source>
</evidence>
<gene>
    <name evidence="10" type="ORF">MGAL_10B091247</name>
</gene>
<feature type="transmembrane region" description="Helical" evidence="9">
    <location>
        <begin position="139"/>
        <end position="169"/>
    </location>
</feature>
<feature type="transmembrane region" description="Helical" evidence="9">
    <location>
        <begin position="351"/>
        <end position="374"/>
    </location>
</feature>
<dbReference type="OrthoDB" id="10254418at2759"/>
<feature type="transmembrane region" description="Helical" evidence="9">
    <location>
        <begin position="269"/>
        <end position="286"/>
    </location>
</feature>
<evidence type="ECO:0000256" key="2">
    <source>
        <dbReference type="ARBA" id="ARBA00022448"/>
    </source>
</evidence>
<dbReference type="GO" id="GO:0005886">
    <property type="term" value="C:plasma membrane"/>
    <property type="evidence" value="ECO:0007669"/>
    <property type="project" value="UniProtKB-SubCell"/>
</dbReference>
<dbReference type="PANTHER" id="PTHR30574">
    <property type="entry name" value="INNER MEMBRANE PROTEIN YEDE"/>
    <property type="match status" value="1"/>
</dbReference>
<evidence type="ECO:0000256" key="7">
    <source>
        <dbReference type="ARBA" id="ARBA00023136"/>
    </source>
</evidence>
<sequence length="427" mass="45824">MAFDKSPIKKTKSSVTVIHVAGMEKEQTDISNGSSADSETKFPLDSKTSKDSALTVFVKLLISSICGLVFGFAMEKSRVFEPKAIRQQMVFELFIMLKVFLSAVAAGQLCFVILSIIPPVKEKFVHALEEYTSCFSQKTLFTSALGSFILGIGMALSGACPAMVLIQIGTWVPNAIFSLIGCLLGALVYGMIAPFVERLTRPKNPMEKHSVPATFKIPFFALALPMSILLGIVVFIMEWFWPWTKDTDSIHRSNPASANVFTAVSWPPYASGIILGIIQLPLVLFVQDTVGGSSAYVTVMSQWVVTDKLQKIFPYLASKRLGVGNWWQVFLVCSAVIGGLISASASSSLTIALGAPAHVAFFGGFFLIFGARFASGCTSGHGISGMGLLVWMSFVAVPFMFGGGIATSFAMQATGALDNYVTSTGAI</sequence>
<dbReference type="EMBL" id="UYJE01008396">
    <property type="protein sequence ID" value="VDI63595.1"/>
    <property type="molecule type" value="Genomic_DNA"/>
</dbReference>
<keyword evidence="5 9" id="KW-0812">Transmembrane</keyword>
<evidence type="ECO:0000256" key="3">
    <source>
        <dbReference type="ARBA" id="ARBA00022475"/>
    </source>
</evidence>
<comment type="caution">
    <text evidence="10">The sequence shown here is derived from an EMBL/GenBank/DDBJ whole genome shotgun (WGS) entry which is preliminary data.</text>
</comment>
<feature type="transmembrane region" description="Helical" evidence="9">
    <location>
        <begin position="175"/>
        <end position="196"/>
    </location>
</feature>
<feature type="transmembrane region" description="Helical" evidence="9">
    <location>
        <begin position="217"/>
        <end position="241"/>
    </location>
</feature>
<protein>
    <recommendedName>
        <fullName evidence="12">Sulphur transport domain-containing protein</fullName>
    </recommendedName>
</protein>
<proteinExistence type="predicted"/>
<evidence type="ECO:0000256" key="1">
    <source>
        <dbReference type="ARBA" id="ARBA00004429"/>
    </source>
</evidence>
<reference evidence="10" key="1">
    <citation type="submission" date="2018-11" db="EMBL/GenBank/DDBJ databases">
        <authorList>
            <person name="Alioto T."/>
            <person name="Alioto T."/>
        </authorList>
    </citation>
    <scope>NUCLEOTIDE SEQUENCE</scope>
</reference>
<keyword evidence="3" id="KW-1003">Cell membrane</keyword>
<evidence type="ECO:0000256" key="8">
    <source>
        <dbReference type="SAM" id="MobiDB-lite"/>
    </source>
</evidence>
<dbReference type="InterPro" id="IPR007272">
    <property type="entry name" value="Sulf_transp_TsuA/YedE"/>
</dbReference>
<keyword evidence="2" id="KW-0813">Transport</keyword>
<comment type="subcellular location">
    <subcellularLocation>
        <location evidence="1">Cell inner membrane</location>
        <topology evidence="1">Multi-pass membrane protein</topology>
    </subcellularLocation>
</comment>
<evidence type="ECO:0000256" key="4">
    <source>
        <dbReference type="ARBA" id="ARBA00022519"/>
    </source>
</evidence>
<feature type="transmembrane region" description="Helical" evidence="9">
    <location>
        <begin position="386"/>
        <end position="411"/>
    </location>
</feature>
<dbReference type="Pfam" id="PF04143">
    <property type="entry name" value="Sulf_transp"/>
    <property type="match status" value="1"/>
</dbReference>
<dbReference type="PANTHER" id="PTHR30574:SF1">
    <property type="entry name" value="SULPHUR TRANSPORT DOMAIN-CONTAINING PROTEIN"/>
    <property type="match status" value="1"/>
</dbReference>
<name>A0A8B6GG63_MYTGA</name>
<evidence type="ECO:0000313" key="10">
    <source>
        <dbReference type="EMBL" id="VDI63595.1"/>
    </source>
</evidence>
<dbReference type="AlphaFoldDB" id="A0A8B6GG63"/>